<dbReference type="Gene3D" id="1.10.10.10">
    <property type="entry name" value="Winged helix-like DNA-binding domain superfamily/Winged helix DNA-binding domain"/>
    <property type="match status" value="1"/>
</dbReference>
<evidence type="ECO:0000256" key="1">
    <source>
        <dbReference type="ARBA" id="ARBA00007957"/>
    </source>
</evidence>
<evidence type="ECO:0000256" key="3">
    <source>
        <dbReference type="ARBA" id="ARBA00022833"/>
    </source>
</evidence>
<dbReference type="AlphaFoldDB" id="E8Q5X0"/>
<comment type="cofactor">
    <cofactor evidence="8">
        <name>Mn(2+)</name>
        <dbReference type="ChEBI" id="CHEBI:29035"/>
    </cofactor>
    <cofactor evidence="8">
        <name>Fe(2+)</name>
        <dbReference type="ChEBI" id="CHEBI:29033"/>
    </cofactor>
    <text evidence="8">Binds 1 Mn(2+) or Fe(2+) ion per subunit.</text>
</comment>
<dbReference type="PANTHER" id="PTHR33202:SF6">
    <property type="entry name" value="ZINC UPTAKE REGULATION PROTEIN"/>
    <property type="match status" value="1"/>
</dbReference>
<keyword evidence="10" id="KW-1185">Reference proteome</keyword>
<name>E8Q5X0_BLOVB</name>
<gene>
    <name evidence="9" type="primary">zur</name>
    <name evidence="9" type="ordered locus">BVAF_025</name>
</gene>
<reference evidence="9 10" key="1">
    <citation type="journal article" date="2010" name="BMC Genomics">
        <title>Unprecedented loss of ammonia assimilation capability in a urease-encoding bacterial mutualist.</title>
        <authorList>
            <person name="Williams L.E."/>
            <person name="Wernegreen J.J."/>
        </authorList>
    </citation>
    <scope>NUCLEOTIDE SEQUENCE [LARGE SCALE GENOMIC DNA]</scope>
    <source>
        <strain evidence="9 10">BVAF</strain>
    </source>
</reference>
<dbReference type="InterPro" id="IPR036388">
    <property type="entry name" value="WH-like_DNA-bd_sf"/>
</dbReference>
<dbReference type="NCBIfam" id="NF008646">
    <property type="entry name" value="PRK11639.1"/>
    <property type="match status" value="1"/>
</dbReference>
<keyword evidence="3 7" id="KW-0862">Zinc</keyword>
<dbReference type="GO" id="GO:0000976">
    <property type="term" value="F:transcription cis-regulatory region binding"/>
    <property type="evidence" value="ECO:0007669"/>
    <property type="project" value="TreeGrafter"/>
</dbReference>
<proteinExistence type="inferred from homology"/>
<dbReference type="InterPro" id="IPR043135">
    <property type="entry name" value="Fur_C"/>
</dbReference>
<comment type="similarity">
    <text evidence="1">Belongs to the Fur family.</text>
</comment>
<keyword evidence="8" id="KW-0408">Iron</keyword>
<keyword evidence="5" id="KW-0238">DNA-binding</keyword>
<accession>E8Q5X0</accession>
<evidence type="ECO:0000256" key="5">
    <source>
        <dbReference type="ARBA" id="ARBA00023125"/>
    </source>
</evidence>
<evidence type="ECO:0000256" key="7">
    <source>
        <dbReference type="PIRSR" id="PIRSR602481-1"/>
    </source>
</evidence>
<feature type="binding site" evidence="7">
    <location>
        <position position="147"/>
    </location>
    <ligand>
        <name>Zn(2+)</name>
        <dbReference type="ChEBI" id="CHEBI:29105"/>
    </ligand>
</feature>
<evidence type="ECO:0000256" key="4">
    <source>
        <dbReference type="ARBA" id="ARBA00023015"/>
    </source>
</evidence>
<keyword evidence="6" id="KW-0804">Transcription</keyword>
<keyword evidence="4" id="KW-0805">Transcription regulation</keyword>
<feature type="binding site" evidence="7">
    <location>
        <position position="144"/>
    </location>
    <ligand>
        <name>Zn(2+)</name>
        <dbReference type="ChEBI" id="CHEBI:29105"/>
    </ligand>
</feature>
<evidence type="ECO:0000313" key="10">
    <source>
        <dbReference type="Proteomes" id="UP000007464"/>
    </source>
</evidence>
<protein>
    <submittedName>
        <fullName evidence="9">Zinc uptake regulation protein</fullName>
    </submittedName>
</protein>
<dbReference type="Pfam" id="PF01475">
    <property type="entry name" value="FUR"/>
    <property type="match status" value="1"/>
</dbReference>
<dbReference type="Gene3D" id="3.30.1490.190">
    <property type="match status" value="1"/>
</dbReference>
<evidence type="ECO:0000313" key="9">
    <source>
        <dbReference type="EMBL" id="ADV33439.1"/>
    </source>
</evidence>
<dbReference type="KEGG" id="bva:BVAF_025"/>
<dbReference type="InterPro" id="IPR002481">
    <property type="entry name" value="FUR"/>
</dbReference>
<evidence type="ECO:0000256" key="2">
    <source>
        <dbReference type="ARBA" id="ARBA00022491"/>
    </source>
</evidence>
<dbReference type="GO" id="GO:0003700">
    <property type="term" value="F:DNA-binding transcription factor activity"/>
    <property type="evidence" value="ECO:0007669"/>
    <property type="project" value="InterPro"/>
</dbReference>
<dbReference type="GO" id="GO:0005829">
    <property type="term" value="C:cytosol"/>
    <property type="evidence" value="ECO:0007669"/>
    <property type="project" value="TreeGrafter"/>
</dbReference>
<dbReference type="GO" id="GO:0008270">
    <property type="term" value="F:zinc ion binding"/>
    <property type="evidence" value="ECO:0007669"/>
    <property type="project" value="TreeGrafter"/>
</dbReference>
<sequence>MHINIQTLLIQIKKICEHRHVKLTAQRLEVLRLISQQYHQSISAYDLLNLLRTSSLPHAKPSTIYRALHFLLAQRFIHRIESTNKFMLCKYFLELSHNFVFFICNHCKQVTEQTIKGVEEILHHTAKLRGFVISNNIIESHGLCFNCTNSTHVSITNSSFLSQRK</sequence>
<dbReference type="RefSeq" id="WP_013516364.1">
    <property type="nucleotide sequence ID" value="NC_014909.2"/>
</dbReference>
<comment type="cofactor">
    <cofactor evidence="7">
        <name>Zn(2+)</name>
        <dbReference type="ChEBI" id="CHEBI:29105"/>
    </cofactor>
    <text evidence="7">Binds 1 zinc ion per subunit.</text>
</comment>
<evidence type="ECO:0000256" key="8">
    <source>
        <dbReference type="PIRSR" id="PIRSR602481-2"/>
    </source>
</evidence>
<dbReference type="GO" id="GO:0045892">
    <property type="term" value="P:negative regulation of DNA-templated transcription"/>
    <property type="evidence" value="ECO:0007669"/>
    <property type="project" value="TreeGrafter"/>
</dbReference>
<keyword evidence="7" id="KW-0479">Metal-binding</keyword>
<keyword evidence="2" id="KW-0678">Repressor</keyword>
<feature type="binding site" evidence="7">
    <location>
        <position position="104"/>
    </location>
    <ligand>
        <name>Zn(2+)</name>
        <dbReference type="ChEBI" id="CHEBI:29105"/>
    </ligand>
</feature>
<dbReference type="GO" id="GO:1900376">
    <property type="term" value="P:regulation of secondary metabolite biosynthetic process"/>
    <property type="evidence" value="ECO:0007669"/>
    <property type="project" value="TreeGrafter"/>
</dbReference>
<organism evidence="9 10">
    <name type="scientific">Blochmanniella vafra (strain BVAF)</name>
    <dbReference type="NCBI Taxonomy" id="859654"/>
    <lineage>
        <taxon>Bacteria</taxon>
        <taxon>Pseudomonadati</taxon>
        <taxon>Pseudomonadota</taxon>
        <taxon>Gammaproteobacteria</taxon>
        <taxon>Enterobacterales</taxon>
        <taxon>Enterobacteriaceae</taxon>
        <taxon>ant endosymbionts</taxon>
        <taxon>Candidatus Blochmanniella</taxon>
    </lineage>
</organism>
<dbReference type="OrthoDB" id="9801127at2"/>
<dbReference type="SUPFAM" id="SSF46785">
    <property type="entry name" value="Winged helix' DNA-binding domain"/>
    <property type="match status" value="1"/>
</dbReference>
<dbReference type="HOGENOM" id="CLU_096072_2_1_6"/>
<dbReference type="EMBL" id="CP002189">
    <property type="protein sequence ID" value="ADV33439.1"/>
    <property type="molecule type" value="Genomic_DNA"/>
</dbReference>
<feature type="binding site" evidence="7">
    <location>
        <position position="107"/>
    </location>
    <ligand>
        <name>Zn(2+)</name>
        <dbReference type="ChEBI" id="CHEBI:29105"/>
    </ligand>
</feature>
<evidence type="ECO:0000256" key="6">
    <source>
        <dbReference type="ARBA" id="ARBA00023163"/>
    </source>
</evidence>
<dbReference type="PANTHER" id="PTHR33202">
    <property type="entry name" value="ZINC UPTAKE REGULATION PROTEIN"/>
    <property type="match status" value="1"/>
</dbReference>
<feature type="binding site" evidence="8">
    <location>
        <position position="119"/>
    </location>
    <ligand>
        <name>Fe cation</name>
        <dbReference type="ChEBI" id="CHEBI:24875"/>
    </ligand>
</feature>
<dbReference type="Proteomes" id="UP000007464">
    <property type="component" value="Chromosome"/>
</dbReference>
<dbReference type="InterPro" id="IPR036390">
    <property type="entry name" value="WH_DNA-bd_sf"/>
</dbReference>
<dbReference type="STRING" id="859654.BVAF_025"/>